<dbReference type="EMBL" id="QLIX01000001">
    <property type="protein sequence ID" value="RAI60760.1"/>
    <property type="molecule type" value="Genomic_DNA"/>
</dbReference>
<comment type="caution">
    <text evidence="5">The sequence shown here is derived from an EMBL/GenBank/DDBJ whole genome shotgun (WGS) entry which is preliminary data.</text>
</comment>
<comment type="catalytic activity">
    <reaction evidence="3">
        <text>cyanate + hydrogencarbonate + 3 H(+) = NH4(+) + 2 CO2</text>
        <dbReference type="Rhea" id="RHEA:11120"/>
        <dbReference type="ChEBI" id="CHEBI:15378"/>
        <dbReference type="ChEBI" id="CHEBI:16526"/>
        <dbReference type="ChEBI" id="CHEBI:17544"/>
        <dbReference type="ChEBI" id="CHEBI:28938"/>
        <dbReference type="ChEBI" id="CHEBI:29195"/>
        <dbReference type="EC" id="4.2.1.104"/>
    </reaction>
</comment>
<dbReference type="Pfam" id="PF21291">
    <property type="entry name" value="CYNS_N"/>
    <property type="match status" value="1"/>
</dbReference>
<comment type="similarity">
    <text evidence="3">Belongs to the cyanase family.</text>
</comment>
<sequence length="148" mass="16547">MNDPKTALGRKILGLKRANGLTWAEIAARIGMSPVWTCALCMGQMSAEPAQAKGIAELLGLDEEEAALLCEIPYRGAQPMPPTDPLIYRFYELILVYGTSWKEMIQEEFGDGIMSAIDFDMALERQPDQKGDRVKITLSGKFLPYKRY</sequence>
<evidence type="ECO:0000259" key="4">
    <source>
        <dbReference type="SMART" id="SM01116"/>
    </source>
</evidence>
<evidence type="ECO:0000256" key="1">
    <source>
        <dbReference type="ARBA" id="ARBA00003561"/>
    </source>
</evidence>
<keyword evidence="2 3" id="KW-0456">Lyase</keyword>
<feature type="active site" evidence="3">
    <location>
        <position position="115"/>
    </location>
</feature>
<dbReference type="EC" id="4.2.1.104" evidence="3"/>
<evidence type="ECO:0000313" key="6">
    <source>
        <dbReference type="Proteomes" id="UP000249065"/>
    </source>
</evidence>
<dbReference type="Pfam" id="PF02560">
    <property type="entry name" value="Cyanate_lyase"/>
    <property type="match status" value="1"/>
</dbReference>
<comment type="function">
    <text evidence="1 3">Catalyzes the reaction of cyanate with bicarbonate to produce ammonia and carbon dioxide.</text>
</comment>
<dbReference type="OrthoDB" id="9785870at2"/>
<dbReference type="SUPFAM" id="SSF47413">
    <property type="entry name" value="lambda repressor-like DNA-binding domains"/>
    <property type="match status" value="1"/>
</dbReference>
<dbReference type="Proteomes" id="UP000249065">
    <property type="component" value="Unassembled WGS sequence"/>
</dbReference>
<dbReference type="InterPro" id="IPR010982">
    <property type="entry name" value="Lambda_DNA-bd_dom_sf"/>
</dbReference>
<dbReference type="NCBIfam" id="NF002773">
    <property type="entry name" value="PRK02866.1"/>
    <property type="match status" value="1"/>
</dbReference>
<dbReference type="PIRSF" id="PIRSF001263">
    <property type="entry name" value="Cyanate_hydratas"/>
    <property type="match status" value="1"/>
</dbReference>
<protein>
    <recommendedName>
        <fullName evidence="3">Cyanate hydratase</fullName>
        <shortName evidence="3">Cyanase</shortName>
        <ecNumber evidence="3">4.2.1.104</ecNumber>
    </recommendedName>
    <alternativeName>
        <fullName evidence="3">Cyanate hydrolase</fullName>
    </alternativeName>
    <alternativeName>
        <fullName evidence="3">Cyanate lyase</fullName>
    </alternativeName>
</protein>
<evidence type="ECO:0000256" key="2">
    <source>
        <dbReference type="ARBA" id="ARBA00023239"/>
    </source>
</evidence>
<feature type="active site" evidence="3">
    <location>
        <position position="89"/>
    </location>
</feature>
<organism evidence="5 6">
    <name type="scientific">Roseicella frigidaeris</name>
    <dbReference type="NCBI Taxonomy" id="2230885"/>
    <lineage>
        <taxon>Bacteria</taxon>
        <taxon>Pseudomonadati</taxon>
        <taxon>Pseudomonadota</taxon>
        <taxon>Alphaproteobacteria</taxon>
        <taxon>Acetobacterales</taxon>
        <taxon>Roseomonadaceae</taxon>
        <taxon>Roseicella</taxon>
    </lineage>
</organism>
<dbReference type="Gene3D" id="3.30.1160.10">
    <property type="entry name" value="Cyanate lyase, C-terminal domain"/>
    <property type="match status" value="1"/>
</dbReference>
<dbReference type="Gene3D" id="1.10.260.40">
    <property type="entry name" value="lambda repressor-like DNA-binding domains"/>
    <property type="match status" value="1"/>
</dbReference>
<feature type="domain" description="Cyanate lyase C-terminal" evidence="4">
    <location>
        <begin position="76"/>
        <end position="148"/>
    </location>
</feature>
<dbReference type="AlphaFoldDB" id="A0A327MCN8"/>
<dbReference type="GO" id="GO:0003677">
    <property type="term" value="F:DNA binding"/>
    <property type="evidence" value="ECO:0007669"/>
    <property type="project" value="InterPro"/>
</dbReference>
<gene>
    <name evidence="3 5" type="primary">cynS</name>
    <name evidence="5" type="ORF">DOO78_01125</name>
</gene>
<keyword evidence="6" id="KW-1185">Reference proteome</keyword>
<evidence type="ECO:0000256" key="3">
    <source>
        <dbReference type="HAMAP-Rule" id="MF_00535"/>
    </source>
</evidence>
<dbReference type="InterPro" id="IPR003712">
    <property type="entry name" value="Cyanate_lyase_C"/>
</dbReference>
<dbReference type="GO" id="GO:0008824">
    <property type="term" value="F:cyanate hydratase activity"/>
    <property type="evidence" value="ECO:0007669"/>
    <property type="project" value="UniProtKB-UniRule"/>
</dbReference>
<feature type="active site" evidence="3">
    <location>
        <position position="92"/>
    </location>
</feature>
<dbReference type="InterPro" id="IPR036581">
    <property type="entry name" value="Cyanate_lyase_C_sf"/>
</dbReference>
<proteinExistence type="inferred from homology"/>
<dbReference type="InterPro" id="IPR008076">
    <property type="entry name" value="Cyanase"/>
</dbReference>
<dbReference type="PANTHER" id="PTHR34186:SF2">
    <property type="entry name" value="CYANATE HYDRATASE"/>
    <property type="match status" value="1"/>
</dbReference>
<accession>A0A327MCN8</accession>
<evidence type="ECO:0000313" key="5">
    <source>
        <dbReference type="EMBL" id="RAI60760.1"/>
    </source>
</evidence>
<dbReference type="RefSeq" id="WP_111467872.1">
    <property type="nucleotide sequence ID" value="NZ_QLIX01000001.1"/>
</dbReference>
<reference evidence="6" key="1">
    <citation type="submission" date="2018-06" db="EMBL/GenBank/DDBJ databases">
        <authorList>
            <person name="Khan S.A."/>
        </authorList>
    </citation>
    <scope>NUCLEOTIDE SEQUENCE [LARGE SCALE GENOMIC DNA]</scope>
    <source>
        <strain evidence="6">DB-1506</strain>
    </source>
</reference>
<dbReference type="PRINTS" id="PR01693">
    <property type="entry name" value="CYANASE"/>
</dbReference>
<dbReference type="SUPFAM" id="SSF55234">
    <property type="entry name" value="Cyanase C-terminal domain"/>
    <property type="match status" value="1"/>
</dbReference>
<dbReference type="HAMAP" id="MF_00535">
    <property type="entry name" value="Cyanate_hydrat"/>
    <property type="match status" value="1"/>
</dbReference>
<dbReference type="InterPro" id="IPR048564">
    <property type="entry name" value="CYNS_N"/>
</dbReference>
<dbReference type="SMART" id="SM01116">
    <property type="entry name" value="Cyanate_lyase"/>
    <property type="match status" value="1"/>
</dbReference>
<dbReference type="PANTHER" id="PTHR34186">
    <property type="entry name" value="CYANATE HYDRATASE"/>
    <property type="match status" value="1"/>
</dbReference>
<name>A0A327MCN8_9PROT</name>
<dbReference type="NCBIfam" id="TIGR00673">
    <property type="entry name" value="cynS"/>
    <property type="match status" value="1"/>
</dbReference>
<dbReference type="CDD" id="cd00559">
    <property type="entry name" value="Cyanase_C"/>
    <property type="match status" value="1"/>
</dbReference>